<dbReference type="VEuPathDB" id="FungiDB:FUN_021843"/>
<gene>
    <name evidence="1" type="ORF">RhiirA5_428363</name>
</gene>
<dbReference type="EMBL" id="LLXJ01001903">
    <property type="protein sequence ID" value="PKC00317.1"/>
    <property type="molecule type" value="Genomic_DNA"/>
</dbReference>
<dbReference type="VEuPathDB" id="FungiDB:RhiirA1_467320"/>
<reference evidence="1 2" key="2">
    <citation type="submission" date="2017-09" db="EMBL/GenBank/DDBJ databases">
        <title>Extensive intraspecific genome diversity in a model arbuscular mycorrhizal fungus.</title>
        <authorList>
            <person name="Chen E.C."/>
            <person name="Morin E."/>
            <person name="Beaudet D."/>
            <person name="Noel J."/>
            <person name="Ndikumana S."/>
            <person name="Charron P."/>
            <person name="St-Onge C."/>
            <person name="Giorgi J."/>
            <person name="Grigoriev I.V."/>
            <person name="Roux C."/>
            <person name="Martin F.M."/>
            <person name="Corradi N."/>
        </authorList>
    </citation>
    <scope>NUCLEOTIDE SEQUENCE [LARGE SCALE GENOMIC DNA]</scope>
    <source>
        <strain evidence="1 2">A5</strain>
    </source>
</reference>
<dbReference type="AlphaFoldDB" id="A0A2N0P0F9"/>
<name>A0A2N0P0F9_9GLOM</name>
<evidence type="ECO:0000313" key="1">
    <source>
        <dbReference type="EMBL" id="PKC00317.1"/>
    </source>
</evidence>
<dbReference type="VEuPathDB" id="FungiDB:RhiirFUN_003769"/>
<dbReference type="Proteomes" id="UP000232722">
    <property type="component" value="Unassembled WGS sequence"/>
</dbReference>
<comment type="caution">
    <text evidence="1">The sequence shown here is derived from an EMBL/GenBank/DDBJ whole genome shotgun (WGS) entry which is preliminary data.</text>
</comment>
<organism evidence="1 2">
    <name type="scientific">Rhizophagus irregularis</name>
    <dbReference type="NCBI Taxonomy" id="588596"/>
    <lineage>
        <taxon>Eukaryota</taxon>
        <taxon>Fungi</taxon>
        <taxon>Fungi incertae sedis</taxon>
        <taxon>Mucoromycota</taxon>
        <taxon>Glomeromycotina</taxon>
        <taxon>Glomeromycetes</taxon>
        <taxon>Glomerales</taxon>
        <taxon>Glomeraceae</taxon>
        <taxon>Rhizophagus</taxon>
    </lineage>
</organism>
<reference evidence="1 2" key="1">
    <citation type="submission" date="2016-04" db="EMBL/GenBank/DDBJ databases">
        <title>Genome analyses suggest a sexual origin of heterokaryosis in a supposedly ancient asexual fungus.</title>
        <authorList>
            <person name="Ropars J."/>
            <person name="Sedzielewska K."/>
            <person name="Noel J."/>
            <person name="Charron P."/>
            <person name="Farinelli L."/>
            <person name="Marton T."/>
            <person name="Kruger M."/>
            <person name="Pelin A."/>
            <person name="Brachmann A."/>
            <person name="Corradi N."/>
        </authorList>
    </citation>
    <scope>NUCLEOTIDE SEQUENCE [LARGE SCALE GENOMIC DNA]</scope>
    <source>
        <strain evidence="1 2">A5</strain>
    </source>
</reference>
<accession>A0A2N0P0F9</accession>
<protein>
    <submittedName>
        <fullName evidence="1">Uncharacterized protein</fullName>
    </submittedName>
</protein>
<sequence length="229" mass="25952">MYILYGFSEAILGAIGKRKKLGRPPNDRFSATMKRSRKVAIDNGLYLLDKCEELRNTCNKLMNENTQLRNGLEQSIISSKKLSKEVRQLLTDAKNVLNLEQQVAFDKQYIQSLTTSWKNLSRKAELSSKSFELQTVKTECGVYKQHVSDMAEQSLITKYQTSIPFPEKQNKEMLGGGISELSFLYPASVKRNTIIIFTLSVIVTDTIIVIRVLELVCIICSDTVMPETI</sequence>
<proteinExistence type="predicted"/>
<dbReference type="VEuPathDB" id="FungiDB:RhiirFUN_011580"/>
<evidence type="ECO:0000313" key="2">
    <source>
        <dbReference type="Proteomes" id="UP000232722"/>
    </source>
</evidence>